<keyword evidence="4" id="KW-1185">Reference proteome</keyword>
<protein>
    <submittedName>
        <fullName evidence="3">Subtilisin-like protease SBT3</fullName>
    </submittedName>
</protein>
<dbReference type="GO" id="GO:0008233">
    <property type="term" value="F:peptidase activity"/>
    <property type="evidence" value="ECO:0007669"/>
    <property type="project" value="UniProtKB-KW"/>
</dbReference>
<dbReference type="PANTHER" id="PTHR48222">
    <property type="entry name" value="PROTEINASE INHIBITOR, PROPEPTIDE"/>
    <property type="match status" value="1"/>
</dbReference>
<proteinExistence type="predicted"/>
<reference evidence="3" key="2">
    <citation type="journal article" date="2024" name="Plant">
        <title>Genomic evolution and insights into agronomic trait innovations of Sesamum species.</title>
        <authorList>
            <person name="Miao H."/>
            <person name="Wang L."/>
            <person name="Qu L."/>
            <person name="Liu H."/>
            <person name="Sun Y."/>
            <person name="Le M."/>
            <person name="Wang Q."/>
            <person name="Wei S."/>
            <person name="Zheng Y."/>
            <person name="Lin W."/>
            <person name="Duan Y."/>
            <person name="Cao H."/>
            <person name="Xiong S."/>
            <person name="Wang X."/>
            <person name="Wei L."/>
            <person name="Li C."/>
            <person name="Ma Q."/>
            <person name="Ju M."/>
            <person name="Zhao R."/>
            <person name="Li G."/>
            <person name="Mu C."/>
            <person name="Tian Q."/>
            <person name="Mei H."/>
            <person name="Zhang T."/>
            <person name="Gao T."/>
            <person name="Zhang H."/>
        </authorList>
    </citation>
    <scope>NUCLEOTIDE SEQUENCE</scope>
    <source>
        <strain evidence="3">3651</strain>
    </source>
</reference>
<evidence type="ECO:0000313" key="4">
    <source>
        <dbReference type="Proteomes" id="UP001293254"/>
    </source>
</evidence>
<comment type="caution">
    <text evidence="3">The sequence shown here is derived from an EMBL/GenBank/DDBJ whole genome shotgun (WGS) entry which is preliminary data.</text>
</comment>
<dbReference type="Proteomes" id="UP001293254">
    <property type="component" value="Unassembled WGS sequence"/>
</dbReference>
<sequence>MALPELFYILIAVFSLFSVLALGVELRPTVEKGDLETYIVHVKKMEGRLDVQLHDVKGYHQSFLPVRTADSSADSQRLLYSYRNVISGFSARLTAEEVEAMKEKDGFISARPERKYRPFDNPFSQLSWIAPRNGILAEIQFWQGSYCWSA</sequence>
<accession>A0AAE2CUQ8</accession>
<evidence type="ECO:0000313" key="3">
    <source>
        <dbReference type="EMBL" id="KAK4435215.1"/>
    </source>
</evidence>
<keyword evidence="1" id="KW-0812">Transmembrane</keyword>
<gene>
    <name evidence="3" type="ORF">Salat_0684800</name>
</gene>
<evidence type="ECO:0000259" key="2">
    <source>
        <dbReference type="Pfam" id="PF05922"/>
    </source>
</evidence>
<dbReference type="GO" id="GO:0006508">
    <property type="term" value="P:proteolysis"/>
    <property type="evidence" value="ECO:0007669"/>
    <property type="project" value="UniProtKB-KW"/>
</dbReference>
<keyword evidence="1" id="KW-1133">Transmembrane helix</keyword>
<reference evidence="3" key="1">
    <citation type="submission" date="2020-06" db="EMBL/GenBank/DDBJ databases">
        <authorList>
            <person name="Li T."/>
            <person name="Hu X."/>
            <person name="Zhang T."/>
            <person name="Song X."/>
            <person name="Zhang H."/>
            <person name="Dai N."/>
            <person name="Sheng W."/>
            <person name="Hou X."/>
            <person name="Wei L."/>
        </authorList>
    </citation>
    <scope>NUCLEOTIDE SEQUENCE</scope>
    <source>
        <strain evidence="3">3651</strain>
        <tissue evidence="3">Leaf</tissue>
    </source>
</reference>
<dbReference type="Gene3D" id="3.30.70.80">
    <property type="entry name" value="Peptidase S8 propeptide/proteinase inhibitor I9"/>
    <property type="match status" value="1"/>
</dbReference>
<name>A0AAE2CUQ8_9LAMI</name>
<dbReference type="InterPro" id="IPR010259">
    <property type="entry name" value="S8pro/Inhibitor_I9"/>
</dbReference>
<keyword evidence="3" id="KW-0645">Protease</keyword>
<feature type="transmembrane region" description="Helical" evidence="1">
    <location>
        <begin position="6"/>
        <end position="24"/>
    </location>
</feature>
<dbReference type="AlphaFoldDB" id="A0AAE2CUQ8"/>
<dbReference type="PANTHER" id="PTHR48222:SF4">
    <property type="entry name" value="PROTEINASE INHIBITOR, PROPEPTIDE"/>
    <property type="match status" value="1"/>
</dbReference>
<evidence type="ECO:0000256" key="1">
    <source>
        <dbReference type="SAM" id="Phobius"/>
    </source>
</evidence>
<organism evidence="3 4">
    <name type="scientific">Sesamum alatum</name>
    <dbReference type="NCBI Taxonomy" id="300844"/>
    <lineage>
        <taxon>Eukaryota</taxon>
        <taxon>Viridiplantae</taxon>
        <taxon>Streptophyta</taxon>
        <taxon>Embryophyta</taxon>
        <taxon>Tracheophyta</taxon>
        <taxon>Spermatophyta</taxon>
        <taxon>Magnoliopsida</taxon>
        <taxon>eudicotyledons</taxon>
        <taxon>Gunneridae</taxon>
        <taxon>Pentapetalae</taxon>
        <taxon>asterids</taxon>
        <taxon>lamiids</taxon>
        <taxon>Lamiales</taxon>
        <taxon>Pedaliaceae</taxon>
        <taxon>Sesamum</taxon>
    </lineage>
</organism>
<dbReference type="EMBL" id="JACGWO010000002">
    <property type="protein sequence ID" value="KAK4435215.1"/>
    <property type="molecule type" value="Genomic_DNA"/>
</dbReference>
<feature type="domain" description="Inhibitor I9" evidence="2">
    <location>
        <begin position="37"/>
        <end position="117"/>
    </location>
</feature>
<dbReference type="Pfam" id="PF05922">
    <property type="entry name" value="Inhibitor_I9"/>
    <property type="match status" value="1"/>
</dbReference>
<dbReference type="InterPro" id="IPR037045">
    <property type="entry name" value="S8pro/Inhibitor_I9_sf"/>
</dbReference>
<keyword evidence="1" id="KW-0472">Membrane</keyword>
<keyword evidence="3" id="KW-0378">Hydrolase</keyword>